<dbReference type="InterPro" id="IPR036188">
    <property type="entry name" value="FAD/NAD-bd_sf"/>
</dbReference>
<evidence type="ECO:0000313" key="11">
    <source>
        <dbReference type="EMBL" id="OLQ89057.1"/>
    </source>
</evidence>
<comment type="subcellular location">
    <subcellularLocation>
        <location evidence="2">Cytoplasm</location>
    </subcellularLocation>
</comment>
<keyword evidence="7" id="KW-0560">Oxidoreductase</keyword>
<evidence type="ECO:0000259" key="10">
    <source>
        <dbReference type="Pfam" id="PF18113"/>
    </source>
</evidence>
<gene>
    <name evidence="11" type="ORF">BIY21_02830</name>
</gene>
<dbReference type="Pfam" id="PF07992">
    <property type="entry name" value="Pyr_redox_2"/>
    <property type="match status" value="1"/>
</dbReference>
<dbReference type="Gene3D" id="3.50.50.60">
    <property type="entry name" value="FAD/NAD(P)-binding domain"/>
    <property type="match status" value="2"/>
</dbReference>
<dbReference type="PANTHER" id="PTHR43429">
    <property type="entry name" value="PYRIDINE NUCLEOTIDE-DISULFIDE OXIDOREDUCTASE DOMAIN-CONTAINING"/>
    <property type="match status" value="1"/>
</dbReference>
<keyword evidence="5" id="KW-0285">Flavoprotein</keyword>
<comment type="cofactor">
    <cofactor evidence="1">
        <name>FAD</name>
        <dbReference type="ChEBI" id="CHEBI:57692"/>
    </cofactor>
</comment>
<dbReference type="Gene3D" id="3.30.390.120">
    <property type="match status" value="1"/>
</dbReference>
<evidence type="ECO:0000256" key="1">
    <source>
        <dbReference type="ARBA" id="ARBA00001974"/>
    </source>
</evidence>
<evidence type="ECO:0000256" key="2">
    <source>
        <dbReference type="ARBA" id="ARBA00004496"/>
    </source>
</evidence>
<keyword evidence="4" id="KW-0963">Cytoplasm</keyword>
<dbReference type="InterPro" id="IPR023753">
    <property type="entry name" value="FAD/NAD-binding_dom"/>
</dbReference>
<name>A0ABX3FBI7_9VIBR</name>
<keyword evidence="6" id="KW-0274">FAD</keyword>
<sequence>MKAPIVIIGSGFAAYQLVKSVRRLDALSPIQVFTADDGAEYNKPDLSHVFSKQQTARDLVVKTAQEFAQQHSIELFSHSVVERIDTQTQQIVVNGCTYPYAKLVFATGAQAFVPPMLGDAVQEVITLNSLQEYQAVEARLSDAKRVLVIGGGLIGVELAMDLASSGKEVSIVEPNTRLLANLLPEFVALPLEHHLIQQGIKLRLSRSVSEVNYANGSKVVTLSNGHTIATDAVICAAGLRANTTLAREAGIAINQGICVNLQLQTSVTNVYALGDCAEIEGKVLPYLQPIVLSANVLAKQLLGEEARLVLPPMMVKVKTPSYPIQLAGSFAQVETWSVQFSKGGIVAKAENANNQLTGFVVSGEQVTQAFPLLRELSTSASTS</sequence>
<keyword evidence="12" id="KW-1185">Reference proteome</keyword>
<dbReference type="InterPro" id="IPR050260">
    <property type="entry name" value="FAD-bd_OxRdtase"/>
</dbReference>
<evidence type="ECO:0000256" key="6">
    <source>
        <dbReference type="ARBA" id="ARBA00022827"/>
    </source>
</evidence>
<comment type="similarity">
    <text evidence="3">Belongs to the FAD-dependent oxidoreductase family.</text>
</comment>
<protein>
    <submittedName>
        <fullName evidence="11">NADH:flavorubredoxin oxidoreductase</fullName>
    </submittedName>
</protein>
<dbReference type="RefSeq" id="WP_075650670.1">
    <property type="nucleotide sequence ID" value="NZ_AP019658.1"/>
</dbReference>
<dbReference type="Pfam" id="PF18113">
    <property type="entry name" value="Rbx_binding"/>
    <property type="match status" value="1"/>
</dbReference>
<evidence type="ECO:0000259" key="9">
    <source>
        <dbReference type="Pfam" id="PF07992"/>
    </source>
</evidence>
<dbReference type="InterPro" id="IPR041364">
    <property type="entry name" value="Rbx-bd"/>
</dbReference>
<dbReference type="EMBL" id="MJMI01000109">
    <property type="protein sequence ID" value="OLQ89057.1"/>
    <property type="molecule type" value="Genomic_DNA"/>
</dbReference>
<feature type="domain" description="FAD/NAD(P)-binding" evidence="9">
    <location>
        <begin position="5"/>
        <end position="277"/>
    </location>
</feature>
<evidence type="ECO:0000256" key="4">
    <source>
        <dbReference type="ARBA" id="ARBA00022490"/>
    </source>
</evidence>
<evidence type="ECO:0000313" key="12">
    <source>
        <dbReference type="Proteomes" id="UP000186206"/>
    </source>
</evidence>
<dbReference type="PANTHER" id="PTHR43429:SF3">
    <property type="entry name" value="NITRITE REDUCTASE [NAD(P)H]"/>
    <property type="match status" value="1"/>
</dbReference>
<evidence type="ECO:0000256" key="5">
    <source>
        <dbReference type="ARBA" id="ARBA00022630"/>
    </source>
</evidence>
<evidence type="ECO:0000256" key="8">
    <source>
        <dbReference type="ARBA" id="ARBA00023027"/>
    </source>
</evidence>
<dbReference type="PRINTS" id="PR00368">
    <property type="entry name" value="FADPNR"/>
</dbReference>
<comment type="caution">
    <text evidence="11">The sequence shown here is derived from an EMBL/GenBank/DDBJ whole genome shotgun (WGS) entry which is preliminary data.</text>
</comment>
<dbReference type="Proteomes" id="UP000186206">
    <property type="component" value="Unassembled WGS sequence"/>
</dbReference>
<evidence type="ECO:0000256" key="7">
    <source>
        <dbReference type="ARBA" id="ARBA00023002"/>
    </source>
</evidence>
<proteinExistence type="inferred from homology"/>
<reference evidence="11 12" key="1">
    <citation type="submission" date="2016-09" db="EMBL/GenBank/DDBJ databases">
        <title>Genomic Taxonomy of the Vibrionaceae.</title>
        <authorList>
            <person name="Gonzalez-Castillo A."/>
            <person name="Gomez-Gil B."/>
            <person name="Enciso-Ibarra K."/>
        </authorList>
    </citation>
    <scope>NUCLEOTIDE SEQUENCE [LARGE SCALE GENOMIC DNA]</scope>
    <source>
        <strain evidence="11 12">CAIM 1731</strain>
    </source>
</reference>
<dbReference type="SUPFAM" id="SSF51905">
    <property type="entry name" value="FAD/NAD(P)-binding domain"/>
    <property type="match status" value="1"/>
</dbReference>
<dbReference type="NCBIfam" id="NF003437">
    <property type="entry name" value="PRK04965.1"/>
    <property type="match status" value="1"/>
</dbReference>
<keyword evidence="8" id="KW-0520">NAD</keyword>
<accession>A0ABX3FBI7</accession>
<feature type="domain" description="Rubredoxin binding" evidence="10">
    <location>
        <begin position="308"/>
        <end position="376"/>
    </location>
</feature>
<evidence type="ECO:0000256" key="3">
    <source>
        <dbReference type="ARBA" id="ARBA00006442"/>
    </source>
</evidence>
<dbReference type="PRINTS" id="PR00411">
    <property type="entry name" value="PNDRDTASEI"/>
</dbReference>
<organism evidence="11 12">
    <name type="scientific">Vibrio ponticus</name>
    <dbReference type="NCBI Taxonomy" id="265668"/>
    <lineage>
        <taxon>Bacteria</taxon>
        <taxon>Pseudomonadati</taxon>
        <taxon>Pseudomonadota</taxon>
        <taxon>Gammaproteobacteria</taxon>
        <taxon>Vibrionales</taxon>
        <taxon>Vibrionaceae</taxon>
        <taxon>Vibrio</taxon>
    </lineage>
</organism>